<accession>A0AAV4IWQ7</accession>
<evidence type="ECO:0000256" key="1">
    <source>
        <dbReference type="SAM" id="MobiDB-lite"/>
    </source>
</evidence>
<gene>
    <name evidence="2" type="ORF">ElyMa_003165700</name>
</gene>
<dbReference type="EMBL" id="BMAT01006538">
    <property type="protein sequence ID" value="GFS14565.1"/>
    <property type="molecule type" value="Genomic_DNA"/>
</dbReference>
<proteinExistence type="predicted"/>
<protein>
    <submittedName>
        <fullName evidence="2">Uncharacterized protein</fullName>
    </submittedName>
</protein>
<evidence type="ECO:0000313" key="2">
    <source>
        <dbReference type="EMBL" id="GFS14565.1"/>
    </source>
</evidence>
<comment type="caution">
    <text evidence="2">The sequence shown here is derived from an EMBL/GenBank/DDBJ whole genome shotgun (WGS) entry which is preliminary data.</text>
</comment>
<feature type="compositionally biased region" description="Polar residues" evidence="1">
    <location>
        <begin position="87"/>
        <end position="102"/>
    </location>
</feature>
<sequence>MTCAVWHNDFTSQHTQHQVDRNVKRRGNPRQPQATPDNSRQPEGSARGSRDSPPVTVDFTVFDKTPITLDGTGMKEVDSEATHLGQPASQPASNGSSCETSVQRRCSSVTGESRGEPAVILAWALAQVPCHVKTGEDS</sequence>
<feature type="compositionally biased region" description="Polar residues" evidence="1">
    <location>
        <begin position="30"/>
        <end position="42"/>
    </location>
</feature>
<evidence type="ECO:0000313" key="3">
    <source>
        <dbReference type="Proteomes" id="UP000762676"/>
    </source>
</evidence>
<feature type="region of interest" description="Disordered" evidence="1">
    <location>
        <begin position="1"/>
        <end position="102"/>
    </location>
</feature>
<keyword evidence="3" id="KW-1185">Reference proteome</keyword>
<name>A0AAV4IWQ7_9GAST</name>
<reference evidence="2 3" key="1">
    <citation type="journal article" date="2021" name="Elife">
        <title>Chloroplast acquisition without the gene transfer in kleptoplastic sea slugs, Plakobranchus ocellatus.</title>
        <authorList>
            <person name="Maeda T."/>
            <person name="Takahashi S."/>
            <person name="Yoshida T."/>
            <person name="Shimamura S."/>
            <person name="Takaki Y."/>
            <person name="Nagai Y."/>
            <person name="Toyoda A."/>
            <person name="Suzuki Y."/>
            <person name="Arimoto A."/>
            <person name="Ishii H."/>
            <person name="Satoh N."/>
            <person name="Nishiyama T."/>
            <person name="Hasebe M."/>
            <person name="Maruyama T."/>
            <person name="Minagawa J."/>
            <person name="Obokata J."/>
            <person name="Shigenobu S."/>
        </authorList>
    </citation>
    <scope>NUCLEOTIDE SEQUENCE [LARGE SCALE GENOMIC DNA]</scope>
</reference>
<dbReference type="Proteomes" id="UP000762676">
    <property type="component" value="Unassembled WGS sequence"/>
</dbReference>
<dbReference type="AlphaFoldDB" id="A0AAV4IWQ7"/>
<organism evidence="2 3">
    <name type="scientific">Elysia marginata</name>
    <dbReference type="NCBI Taxonomy" id="1093978"/>
    <lineage>
        <taxon>Eukaryota</taxon>
        <taxon>Metazoa</taxon>
        <taxon>Spiralia</taxon>
        <taxon>Lophotrochozoa</taxon>
        <taxon>Mollusca</taxon>
        <taxon>Gastropoda</taxon>
        <taxon>Heterobranchia</taxon>
        <taxon>Euthyneura</taxon>
        <taxon>Panpulmonata</taxon>
        <taxon>Sacoglossa</taxon>
        <taxon>Placobranchoidea</taxon>
        <taxon>Plakobranchidae</taxon>
        <taxon>Elysia</taxon>
    </lineage>
</organism>